<feature type="coiled-coil region" evidence="3">
    <location>
        <begin position="206"/>
        <end position="233"/>
    </location>
</feature>
<dbReference type="PANTHER" id="PTHR38432">
    <property type="entry name" value="TELA-LIKE PROTEIN SAOUHSC_01408"/>
    <property type="match status" value="1"/>
</dbReference>
<name>A0A840UUN5_9FIRM</name>
<dbReference type="AlphaFoldDB" id="A0A840UUN5"/>
<sequence>MANEINLETLLNPKKNTDAIDKPVDKEIDFKQETMTFDEEDRKNIESIKDSIDILDTNAVIQFGNTAQNNISQFSNSVLEQVRTKDGGYVGELLQNLVGRLEEFDEDNKSGFLKKIPGVSKLFNSAQKMITKYNKLSTEMEKITAELEKNKIVLQKDIALFDELSNKNLEYFKNLNIYIKAGEEKTQELQQIVLPKIKQEAASSTNEMALQAVNDLENTINRFEKKVHDLKISRTIAMQTAPQIRLIQNNNKLLIDRVQNVIYNTIPLWKNQMILTIGIDRQTKVLEMNRAVSDMTNELLKGNAKLLKETSINTAKENERGIIDIETLKETNRDIIETIRQTIAIQQDGSKVRQQAEVELKTIETELKNTLLASMSKQQADK</sequence>
<keyword evidence="5" id="KW-1185">Reference proteome</keyword>
<evidence type="ECO:0000256" key="1">
    <source>
        <dbReference type="ARBA" id="ARBA00005541"/>
    </source>
</evidence>
<protein>
    <submittedName>
        <fullName evidence="4">Uncharacterized protein YaaN involved in tellurite resistance</fullName>
    </submittedName>
</protein>
<evidence type="ECO:0000313" key="5">
    <source>
        <dbReference type="Proteomes" id="UP000559117"/>
    </source>
</evidence>
<keyword evidence="3" id="KW-0175">Coiled coil</keyword>
<comment type="caution">
    <text evidence="4">The sequence shown here is derived from an EMBL/GenBank/DDBJ whole genome shotgun (WGS) entry which is preliminary data.</text>
</comment>
<evidence type="ECO:0000256" key="2">
    <source>
        <dbReference type="PIRNR" id="PIRNR026508"/>
    </source>
</evidence>
<dbReference type="EMBL" id="JACHFH010000019">
    <property type="protein sequence ID" value="MBB5336524.1"/>
    <property type="molecule type" value="Genomic_DNA"/>
</dbReference>
<gene>
    <name evidence="4" type="ORF">HNR32_001674</name>
</gene>
<proteinExistence type="inferred from homology"/>
<organism evidence="4 5">
    <name type="scientific">Pectinatus brassicae</name>
    <dbReference type="NCBI Taxonomy" id="862415"/>
    <lineage>
        <taxon>Bacteria</taxon>
        <taxon>Bacillati</taxon>
        <taxon>Bacillota</taxon>
        <taxon>Negativicutes</taxon>
        <taxon>Selenomonadales</taxon>
        <taxon>Selenomonadaceae</taxon>
        <taxon>Pectinatus</taxon>
    </lineage>
</organism>
<dbReference type="Pfam" id="PF05816">
    <property type="entry name" value="TelA"/>
    <property type="match status" value="1"/>
</dbReference>
<dbReference type="RefSeq" id="WP_183861536.1">
    <property type="nucleotide sequence ID" value="NZ_JACHFH010000019.1"/>
</dbReference>
<dbReference type="PANTHER" id="PTHR38432:SF1">
    <property type="entry name" value="TELA-LIKE PROTEIN SAOUHSC_01408"/>
    <property type="match status" value="1"/>
</dbReference>
<evidence type="ECO:0000256" key="3">
    <source>
        <dbReference type="SAM" id="Coils"/>
    </source>
</evidence>
<reference evidence="4 5" key="1">
    <citation type="submission" date="2020-08" db="EMBL/GenBank/DDBJ databases">
        <title>Genomic Encyclopedia of Type Strains, Phase IV (KMG-IV): sequencing the most valuable type-strain genomes for metagenomic binning, comparative biology and taxonomic classification.</title>
        <authorList>
            <person name="Goeker M."/>
        </authorList>
    </citation>
    <scope>NUCLEOTIDE SEQUENCE [LARGE SCALE GENOMIC DNA]</scope>
    <source>
        <strain evidence="4 5">DSM 24661</strain>
    </source>
</reference>
<dbReference type="PIRSF" id="PIRSF026508">
    <property type="entry name" value="TelA"/>
    <property type="match status" value="1"/>
</dbReference>
<accession>A0A840UUN5</accession>
<comment type="similarity">
    <text evidence="1 2">Belongs to the TelA family.</text>
</comment>
<dbReference type="Proteomes" id="UP000559117">
    <property type="component" value="Unassembled WGS sequence"/>
</dbReference>
<dbReference type="InterPro" id="IPR008863">
    <property type="entry name" value="Toxic_anion-R_TelA"/>
</dbReference>
<evidence type="ECO:0000313" key="4">
    <source>
        <dbReference type="EMBL" id="MBB5336524.1"/>
    </source>
</evidence>